<dbReference type="Gene3D" id="3.20.20.150">
    <property type="entry name" value="Divalent-metal-dependent TIM barrel enzymes"/>
    <property type="match status" value="1"/>
</dbReference>
<comment type="caution">
    <text evidence="5">The sequence shown here is derived from an EMBL/GenBank/DDBJ whole genome shotgun (WGS) entry which is preliminary data.</text>
</comment>
<evidence type="ECO:0000256" key="3">
    <source>
        <dbReference type="PIRSR" id="PIRSR006241-50"/>
    </source>
</evidence>
<proteinExistence type="inferred from homology"/>
<organism evidence="5">
    <name type="scientific">Caldilineaceae bacterium SB0661_bin_32</name>
    <dbReference type="NCBI Taxonomy" id="2605255"/>
    <lineage>
        <taxon>Bacteria</taxon>
        <taxon>Bacillati</taxon>
        <taxon>Chloroflexota</taxon>
        <taxon>Caldilineae</taxon>
        <taxon>Caldilineales</taxon>
        <taxon>Caldilineaceae</taxon>
    </lineage>
</organism>
<feature type="active site" description="Proton donor/acceptor" evidence="3">
    <location>
        <position position="139"/>
    </location>
</feature>
<dbReference type="InterPro" id="IPR013022">
    <property type="entry name" value="Xyl_isomerase-like_TIM-brl"/>
</dbReference>
<feature type="domain" description="Xylose isomerase-like TIM barrel" evidence="4">
    <location>
        <begin position="23"/>
        <end position="248"/>
    </location>
</feature>
<feature type="active site" description="Proton donor/acceptor" evidence="3">
    <location>
        <position position="238"/>
    </location>
</feature>
<evidence type="ECO:0000259" key="4">
    <source>
        <dbReference type="Pfam" id="PF01261"/>
    </source>
</evidence>
<dbReference type="PIRSF" id="PIRSF006241">
    <property type="entry name" value="HyI"/>
    <property type="match status" value="1"/>
</dbReference>
<dbReference type="InterPro" id="IPR036237">
    <property type="entry name" value="Xyl_isomerase-like_sf"/>
</dbReference>
<reference evidence="5" key="1">
    <citation type="submission" date="2019-09" db="EMBL/GenBank/DDBJ databases">
        <title>Characterisation of the sponge microbiome using genome-centric metagenomics.</title>
        <authorList>
            <person name="Engelberts J.P."/>
            <person name="Robbins S.J."/>
            <person name="De Goeij J.M."/>
            <person name="Aranda M."/>
            <person name="Bell S.C."/>
            <person name="Webster N.S."/>
        </authorList>
    </citation>
    <scope>NUCLEOTIDE SEQUENCE</scope>
    <source>
        <strain evidence="5">SB0661_bin_32</strain>
    </source>
</reference>
<dbReference type="InterPro" id="IPR050417">
    <property type="entry name" value="Sugar_Epim/Isomerase"/>
</dbReference>
<dbReference type="SUPFAM" id="SSF51658">
    <property type="entry name" value="Xylose isomerase-like"/>
    <property type="match status" value="1"/>
</dbReference>
<accession>A0A6B1D103</accession>
<dbReference type="PANTHER" id="PTHR43489">
    <property type="entry name" value="ISOMERASE"/>
    <property type="match status" value="1"/>
</dbReference>
<dbReference type="AlphaFoldDB" id="A0A6B1D103"/>
<comment type="similarity">
    <text evidence="2">Belongs to the hyi family.</text>
</comment>
<evidence type="ECO:0000313" key="5">
    <source>
        <dbReference type="EMBL" id="MYC93480.1"/>
    </source>
</evidence>
<dbReference type="EMBL" id="VXMH01000006">
    <property type="protein sequence ID" value="MYC93480.1"/>
    <property type="molecule type" value="Genomic_DNA"/>
</dbReference>
<dbReference type="GO" id="GO:0016853">
    <property type="term" value="F:isomerase activity"/>
    <property type="evidence" value="ECO:0007669"/>
    <property type="project" value="UniProtKB-KW"/>
</dbReference>
<dbReference type="PANTHER" id="PTHR43489:SF3">
    <property type="entry name" value="XYLOSE ISOMERASE DOMAIN PROTEIN TIM BARREL"/>
    <property type="match status" value="1"/>
</dbReference>
<keyword evidence="1 2" id="KW-0413">Isomerase</keyword>
<evidence type="ECO:0000256" key="1">
    <source>
        <dbReference type="ARBA" id="ARBA00023235"/>
    </source>
</evidence>
<dbReference type="Pfam" id="PF01261">
    <property type="entry name" value="AP_endonuc_2"/>
    <property type="match status" value="1"/>
</dbReference>
<evidence type="ECO:0000256" key="2">
    <source>
        <dbReference type="PIRNR" id="PIRNR006241"/>
    </source>
</evidence>
<sequence>MPIKQSVCVPILPRNTMSQDELFAAIAEIGYPAVEIWGRGDDFASFCESAASHGLRVASIGGHDSLPDGLNNAANHDRIAEELRESIDVAAANGVDGLICFSGNRIPGMGEQEAIANTAAGLRRAAPHAEAKGVNLNLELLNSKVNHAGYQCDHSAWGLAVVQQVESPNVKLLYDIYHMQIMEGDVIRTMTENLDAIGHIHTAGNPGRNELDDNQELNYRGICRALSRSGYDGYVGHEFHPRGDVVEALRQAFELCNV</sequence>
<name>A0A6B1D103_9CHLR</name>
<dbReference type="InterPro" id="IPR026040">
    <property type="entry name" value="HyI-like"/>
</dbReference>
<protein>
    <submittedName>
        <fullName evidence="5">TIM barrel protein</fullName>
    </submittedName>
</protein>
<gene>
    <name evidence="5" type="ORF">F4X14_00785</name>
</gene>